<name>A0A5C5UZT8_9BACT</name>
<dbReference type="EMBL" id="SJPF01000004">
    <property type="protein sequence ID" value="TWT31896.1"/>
    <property type="molecule type" value="Genomic_DNA"/>
</dbReference>
<sequence length="265" mass="30489">MQPLLLVRPTLISKLEMSVAKRHFEVQLNRTACAGRLVIGRYSIEPFYEELADDLRHIGSRLINSVDEHRWIASFAYYDEVKAFTPRTWREEEFAACRNAGPFVVKGKLKSKKLRWKTQMFAPTKRDATRLAHQLKEWDADLREQGVVFREYVPLRTFEVGAYGLPIANEWRFYFHGLRMLSAGYYWSLADAPPPTNFPPAAFRFAHKIAQIAARFATFYTLDVAETADGDWILIEINDGQSAVPSEHDLDQLYGRLKAEVSGVQ</sequence>
<evidence type="ECO:0000259" key="1">
    <source>
        <dbReference type="Pfam" id="PF14243"/>
    </source>
</evidence>
<dbReference type="InterPro" id="IPR025643">
    <property type="entry name" value="R2K_3"/>
</dbReference>
<accession>A0A5C5UZT8</accession>
<evidence type="ECO:0000313" key="2">
    <source>
        <dbReference type="EMBL" id="TWT31896.1"/>
    </source>
</evidence>
<evidence type="ECO:0000313" key="3">
    <source>
        <dbReference type="Proteomes" id="UP000318878"/>
    </source>
</evidence>
<protein>
    <recommendedName>
        <fullName evidence="1">ATP-grasp domain-containing protein</fullName>
    </recommendedName>
</protein>
<feature type="domain" description="ATP-grasp" evidence="1">
    <location>
        <begin position="101"/>
        <end position="255"/>
    </location>
</feature>
<reference evidence="2 3" key="1">
    <citation type="submission" date="2019-02" db="EMBL/GenBank/DDBJ databases">
        <title>Deep-cultivation of Planctomycetes and their phenomic and genomic characterization uncovers novel biology.</title>
        <authorList>
            <person name="Wiegand S."/>
            <person name="Jogler M."/>
            <person name="Boedeker C."/>
            <person name="Pinto D."/>
            <person name="Vollmers J."/>
            <person name="Rivas-Marin E."/>
            <person name="Kohn T."/>
            <person name="Peeters S.H."/>
            <person name="Heuer A."/>
            <person name="Rast P."/>
            <person name="Oberbeckmann S."/>
            <person name="Bunk B."/>
            <person name="Jeske O."/>
            <person name="Meyerdierks A."/>
            <person name="Storesund J.E."/>
            <person name="Kallscheuer N."/>
            <person name="Luecker S."/>
            <person name="Lage O.M."/>
            <person name="Pohl T."/>
            <person name="Merkel B.J."/>
            <person name="Hornburger P."/>
            <person name="Mueller R.-W."/>
            <person name="Bruemmer F."/>
            <person name="Labrenz M."/>
            <person name="Spormann A.M."/>
            <person name="Op Den Camp H."/>
            <person name="Overmann J."/>
            <person name="Amann R."/>
            <person name="Jetten M.S.M."/>
            <person name="Mascher T."/>
            <person name="Medema M.H."/>
            <person name="Devos D.P."/>
            <person name="Kaster A.-K."/>
            <person name="Ovreas L."/>
            <person name="Rohde M."/>
            <person name="Galperin M.Y."/>
            <person name="Jogler C."/>
        </authorList>
    </citation>
    <scope>NUCLEOTIDE SEQUENCE [LARGE SCALE GENOMIC DNA]</scope>
    <source>
        <strain evidence="2 3">Enr8</strain>
    </source>
</reference>
<gene>
    <name evidence="2" type="ORF">Enr8_38210</name>
</gene>
<dbReference type="RefSeq" id="WP_146434415.1">
    <property type="nucleotide sequence ID" value="NZ_SJPF01000004.1"/>
</dbReference>
<keyword evidence="3" id="KW-1185">Reference proteome</keyword>
<organism evidence="2 3">
    <name type="scientific">Blastopirellula retiformator</name>
    <dbReference type="NCBI Taxonomy" id="2527970"/>
    <lineage>
        <taxon>Bacteria</taxon>
        <taxon>Pseudomonadati</taxon>
        <taxon>Planctomycetota</taxon>
        <taxon>Planctomycetia</taxon>
        <taxon>Pirellulales</taxon>
        <taxon>Pirellulaceae</taxon>
        <taxon>Blastopirellula</taxon>
    </lineage>
</organism>
<dbReference type="AlphaFoldDB" id="A0A5C5UZT8"/>
<dbReference type="Proteomes" id="UP000318878">
    <property type="component" value="Unassembled WGS sequence"/>
</dbReference>
<comment type="caution">
    <text evidence="2">The sequence shown here is derived from an EMBL/GenBank/DDBJ whole genome shotgun (WGS) entry which is preliminary data.</text>
</comment>
<dbReference type="OrthoDB" id="5355744at2"/>
<proteinExistence type="predicted"/>
<dbReference type="Pfam" id="PF14243">
    <property type="entry name" value="R2K_3"/>
    <property type="match status" value="1"/>
</dbReference>